<protein>
    <submittedName>
        <fullName evidence="2">2-alkenal reductase</fullName>
    </submittedName>
</protein>
<feature type="compositionally biased region" description="Basic and acidic residues" evidence="1">
    <location>
        <begin position="64"/>
        <end position="80"/>
    </location>
</feature>
<name>A0A2U1NS81_ARTAN</name>
<dbReference type="Gene3D" id="3.90.180.10">
    <property type="entry name" value="Medium-chain alcohol dehydrogenases, catalytic domain"/>
    <property type="match status" value="1"/>
</dbReference>
<reference evidence="2 3" key="1">
    <citation type="journal article" date="2018" name="Mol. Plant">
        <title>The genome of Artemisia annua provides insight into the evolution of Asteraceae family and artemisinin biosynthesis.</title>
        <authorList>
            <person name="Shen Q."/>
            <person name="Zhang L."/>
            <person name="Liao Z."/>
            <person name="Wang S."/>
            <person name="Yan T."/>
            <person name="Shi P."/>
            <person name="Liu M."/>
            <person name="Fu X."/>
            <person name="Pan Q."/>
            <person name="Wang Y."/>
            <person name="Lv Z."/>
            <person name="Lu X."/>
            <person name="Zhang F."/>
            <person name="Jiang W."/>
            <person name="Ma Y."/>
            <person name="Chen M."/>
            <person name="Hao X."/>
            <person name="Li L."/>
            <person name="Tang Y."/>
            <person name="Lv G."/>
            <person name="Zhou Y."/>
            <person name="Sun X."/>
            <person name="Brodelius P.E."/>
            <person name="Rose J.K.C."/>
            <person name="Tang K."/>
        </authorList>
    </citation>
    <scope>NUCLEOTIDE SEQUENCE [LARGE SCALE GENOMIC DNA]</scope>
    <source>
        <strain evidence="3">cv. Huhao1</strain>
        <tissue evidence="2">Leaf</tissue>
    </source>
</reference>
<dbReference type="SUPFAM" id="SSF50129">
    <property type="entry name" value="GroES-like"/>
    <property type="match status" value="1"/>
</dbReference>
<evidence type="ECO:0000313" key="3">
    <source>
        <dbReference type="Proteomes" id="UP000245207"/>
    </source>
</evidence>
<keyword evidence="3" id="KW-1185">Reference proteome</keyword>
<dbReference type="STRING" id="35608.A0A2U1NS81"/>
<accession>A0A2U1NS81</accession>
<gene>
    <name evidence="2" type="ORF">CTI12_AA235420</name>
</gene>
<organism evidence="2 3">
    <name type="scientific">Artemisia annua</name>
    <name type="common">Sweet wormwood</name>
    <dbReference type="NCBI Taxonomy" id="35608"/>
    <lineage>
        <taxon>Eukaryota</taxon>
        <taxon>Viridiplantae</taxon>
        <taxon>Streptophyta</taxon>
        <taxon>Embryophyta</taxon>
        <taxon>Tracheophyta</taxon>
        <taxon>Spermatophyta</taxon>
        <taxon>Magnoliopsida</taxon>
        <taxon>eudicotyledons</taxon>
        <taxon>Gunneridae</taxon>
        <taxon>Pentapetalae</taxon>
        <taxon>asterids</taxon>
        <taxon>campanulids</taxon>
        <taxon>Asterales</taxon>
        <taxon>Asteraceae</taxon>
        <taxon>Asteroideae</taxon>
        <taxon>Anthemideae</taxon>
        <taxon>Artemisiinae</taxon>
        <taxon>Artemisia</taxon>
    </lineage>
</organism>
<dbReference type="EMBL" id="PKPP01002276">
    <property type="protein sequence ID" value="PWA76375.1"/>
    <property type="molecule type" value="Genomic_DNA"/>
</dbReference>
<dbReference type="OrthoDB" id="1939383at2759"/>
<dbReference type="AlphaFoldDB" id="A0A2U1NS81"/>
<comment type="caution">
    <text evidence="2">The sequence shown here is derived from an EMBL/GenBank/DDBJ whole genome shotgun (WGS) entry which is preliminary data.</text>
</comment>
<evidence type="ECO:0000256" key="1">
    <source>
        <dbReference type="SAM" id="MobiDB-lite"/>
    </source>
</evidence>
<dbReference type="InterPro" id="IPR011032">
    <property type="entry name" value="GroES-like_sf"/>
</dbReference>
<sequence length="89" mass="9920">MTLKLPKGSNGVLVKNLYLSCEPGMTSRMTKTEESYAKSYTPGSLGYWPRIESTTVIIPPNHRPQVDRPTKKMKSNDEHALPTSSCVTH</sequence>
<evidence type="ECO:0000313" key="2">
    <source>
        <dbReference type="EMBL" id="PWA76375.1"/>
    </source>
</evidence>
<proteinExistence type="predicted"/>
<feature type="region of interest" description="Disordered" evidence="1">
    <location>
        <begin position="59"/>
        <end position="89"/>
    </location>
</feature>
<dbReference type="Proteomes" id="UP000245207">
    <property type="component" value="Unassembled WGS sequence"/>
</dbReference>